<dbReference type="AlphaFoldDB" id="A0A8S3QSE8"/>
<keyword evidence="3" id="KW-1185">Reference proteome</keyword>
<evidence type="ECO:0000259" key="1">
    <source>
        <dbReference type="PROSITE" id="PS50041"/>
    </source>
</evidence>
<dbReference type="InterPro" id="IPR016186">
    <property type="entry name" value="C-type_lectin-like/link_sf"/>
</dbReference>
<dbReference type="InterPro" id="IPR050828">
    <property type="entry name" value="C-type_lectin/matrix_domain"/>
</dbReference>
<proteinExistence type="predicted"/>
<dbReference type="SUPFAM" id="SSF56436">
    <property type="entry name" value="C-type lectin-like"/>
    <property type="match status" value="1"/>
</dbReference>
<dbReference type="InterPro" id="IPR001304">
    <property type="entry name" value="C-type_lectin-like"/>
</dbReference>
<organism evidence="2 3">
    <name type="scientific">Mytilus edulis</name>
    <name type="common">Blue mussel</name>
    <dbReference type="NCBI Taxonomy" id="6550"/>
    <lineage>
        <taxon>Eukaryota</taxon>
        <taxon>Metazoa</taxon>
        <taxon>Spiralia</taxon>
        <taxon>Lophotrochozoa</taxon>
        <taxon>Mollusca</taxon>
        <taxon>Bivalvia</taxon>
        <taxon>Autobranchia</taxon>
        <taxon>Pteriomorphia</taxon>
        <taxon>Mytilida</taxon>
        <taxon>Mytiloidea</taxon>
        <taxon>Mytilidae</taxon>
        <taxon>Mytilinae</taxon>
        <taxon>Mytilus</taxon>
    </lineage>
</organism>
<dbReference type="SUPFAM" id="SSF49785">
    <property type="entry name" value="Galactose-binding domain-like"/>
    <property type="match status" value="1"/>
</dbReference>
<evidence type="ECO:0000313" key="2">
    <source>
        <dbReference type="EMBL" id="CAG2197788.1"/>
    </source>
</evidence>
<dbReference type="Gene3D" id="2.60.120.260">
    <property type="entry name" value="Galactose-binding domain-like"/>
    <property type="match status" value="1"/>
</dbReference>
<feature type="domain" description="C-type lectin" evidence="1">
    <location>
        <begin position="151"/>
        <end position="276"/>
    </location>
</feature>
<dbReference type="PANTHER" id="PTHR45710:SF26">
    <property type="entry name" value="RH26557P"/>
    <property type="match status" value="1"/>
</dbReference>
<dbReference type="Proteomes" id="UP000683360">
    <property type="component" value="Unassembled WGS sequence"/>
</dbReference>
<dbReference type="EMBL" id="CAJPWZ010000654">
    <property type="protein sequence ID" value="CAG2197788.1"/>
    <property type="molecule type" value="Genomic_DNA"/>
</dbReference>
<dbReference type="InterPro" id="IPR008979">
    <property type="entry name" value="Galactose-bd-like_sf"/>
</dbReference>
<dbReference type="PANTHER" id="PTHR45710">
    <property type="entry name" value="C-TYPE LECTIN DOMAIN-CONTAINING PROTEIN 180"/>
    <property type="match status" value="1"/>
</dbReference>
<gene>
    <name evidence="2" type="ORF">MEDL_12565</name>
</gene>
<name>A0A8S3QSE8_MYTED</name>
<evidence type="ECO:0000313" key="3">
    <source>
        <dbReference type="Proteomes" id="UP000683360"/>
    </source>
</evidence>
<reference evidence="2" key="1">
    <citation type="submission" date="2021-03" db="EMBL/GenBank/DDBJ databases">
        <authorList>
            <person name="Bekaert M."/>
        </authorList>
    </citation>
    <scope>NUCLEOTIDE SEQUENCE</scope>
</reference>
<dbReference type="Gene3D" id="3.10.100.10">
    <property type="entry name" value="Mannose-Binding Protein A, subunit A"/>
    <property type="match status" value="1"/>
</dbReference>
<accession>A0A8S3QSE8</accession>
<dbReference type="OrthoDB" id="6159727at2759"/>
<protein>
    <recommendedName>
        <fullName evidence="1">C-type lectin domain-containing protein</fullName>
    </recommendedName>
</protein>
<dbReference type="InterPro" id="IPR016187">
    <property type="entry name" value="CTDL_fold"/>
</dbReference>
<dbReference type="SMART" id="SM00034">
    <property type="entry name" value="CLECT"/>
    <property type="match status" value="1"/>
</dbReference>
<sequence>MINHNDVNCISVERHSDFEIRIHNTSDWSSQYSLCYKQIGQAPTEININCIDRLSGKYLTVYKKDDYRHYPLVLCEVEVYGNENTGNTINTYISMSTTLTISNGNHKTHESRPTTLGTSLTDHKTHENNLSTSFNIHGKTTECNGWDFVYYNGLCMLFSTIDLDWFEARTYCENKNSHLLVLDSEQKVNETKEFLKTYYHDLRSLYVGASDETKEGEWKWVTKTTISGYFNFQPGQPNNIDSNHPNKVANCGAVMSKGQLDLYDVYCYGKRKFICEM</sequence>
<dbReference type="Pfam" id="PF00059">
    <property type="entry name" value="Lectin_C"/>
    <property type="match status" value="1"/>
</dbReference>
<dbReference type="PROSITE" id="PS50041">
    <property type="entry name" value="C_TYPE_LECTIN_2"/>
    <property type="match status" value="1"/>
</dbReference>
<comment type="caution">
    <text evidence="2">The sequence shown here is derived from an EMBL/GenBank/DDBJ whole genome shotgun (WGS) entry which is preliminary data.</text>
</comment>